<evidence type="ECO:0000313" key="5">
    <source>
        <dbReference type="Proteomes" id="UP000315496"/>
    </source>
</evidence>
<name>A0A4Z1SXV3_GIAMU</name>
<sequence>MTDPIKELTKQEGITRRMTRDLYADVKEIQTEKDRLAKMEAQGAEEPRINIQRQVLKEAEDGILDTLARLSKQIKIFEKTIKEIESKPIEAETQLEKAHATLAEAQRMYEEHKK</sequence>
<reference evidence="4 5" key="1">
    <citation type="submission" date="2019-05" db="EMBL/GenBank/DDBJ databases">
        <title>The compact genome of Giardia muris reveals important steps in the evolution of intestinal protozoan parasites.</title>
        <authorList>
            <person name="Xu F."/>
            <person name="Jimenez-Gonzalez A."/>
            <person name="Einarsson E."/>
            <person name="Astvaldsson A."/>
            <person name="Peirasmaki D."/>
            <person name="Eckmann L."/>
            <person name="Andersson J.O."/>
            <person name="Svard S.G."/>
            <person name="Jerlstrom-Hultqvist J."/>
        </authorList>
    </citation>
    <scope>NUCLEOTIDE SEQUENCE [LARGE SCALE GENOMIC DNA]</scope>
    <source>
        <strain evidence="4 5">Roberts-Thomson</strain>
    </source>
</reference>
<dbReference type="InterPro" id="IPR004226">
    <property type="entry name" value="TBCA"/>
</dbReference>
<dbReference type="Proteomes" id="UP000315496">
    <property type="component" value="Chromosome 5"/>
</dbReference>
<comment type="subcellular location">
    <subcellularLocation>
        <location evidence="3">Cytoplasm</location>
        <location evidence="3">Cytoskeleton</location>
    </subcellularLocation>
</comment>
<keyword evidence="3" id="KW-0963">Cytoplasm</keyword>
<dbReference type="Pfam" id="PF02970">
    <property type="entry name" value="TBCA"/>
    <property type="match status" value="1"/>
</dbReference>
<dbReference type="EMBL" id="VDLU01000005">
    <property type="protein sequence ID" value="TNJ26513.1"/>
    <property type="molecule type" value="Genomic_DNA"/>
</dbReference>
<dbReference type="AlphaFoldDB" id="A0A4Z1SXV3"/>
<evidence type="ECO:0000256" key="3">
    <source>
        <dbReference type="RuleBase" id="RU364030"/>
    </source>
</evidence>
<dbReference type="OrthoDB" id="296187at2759"/>
<dbReference type="GO" id="GO:0007023">
    <property type="term" value="P:post-chaperonin tubulin folding pathway"/>
    <property type="evidence" value="ECO:0007669"/>
    <property type="project" value="UniProtKB-UniRule"/>
</dbReference>
<proteinExistence type="inferred from homology"/>
<keyword evidence="3" id="KW-0493">Microtubule</keyword>
<keyword evidence="3" id="KW-0206">Cytoskeleton</keyword>
<evidence type="ECO:0000313" key="4">
    <source>
        <dbReference type="EMBL" id="TNJ26513.1"/>
    </source>
</evidence>
<gene>
    <name evidence="4" type="ORF">GMRT_10496</name>
</gene>
<organism evidence="4 5">
    <name type="scientific">Giardia muris</name>
    <dbReference type="NCBI Taxonomy" id="5742"/>
    <lineage>
        <taxon>Eukaryota</taxon>
        <taxon>Metamonada</taxon>
        <taxon>Diplomonadida</taxon>
        <taxon>Hexamitidae</taxon>
        <taxon>Giardiinae</taxon>
        <taxon>Giardia</taxon>
    </lineage>
</organism>
<evidence type="ECO:0000256" key="1">
    <source>
        <dbReference type="ARBA" id="ARBA00006806"/>
    </source>
</evidence>
<dbReference type="InterPro" id="IPR036126">
    <property type="entry name" value="TBCA_sf"/>
</dbReference>
<dbReference type="Gene3D" id="1.20.58.90">
    <property type="match status" value="1"/>
</dbReference>
<comment type="caution">
    <text evidence="4">The sequence shown here is derived from an EMBL/GenBank/DDBJ whole genome shotgun (WGS) entry which is preliminary data.</text>
</comment>
<comment type="subunit">
    <text evidence="3">Supercomplex made of cofactors A to E. Cofactors A and D function by capturing and stabilizing tubulin in a quasi-native conformation. Cofactor E binds to the cofactor D-tubulin complex; interaction with cofactor C then causes the release of tubulin polypeptides that are committed to the native state.</text>
</comment>
<accession>A0A4Z1SXV3</accession>
<evidence type="ECO:0000256" key="2">
    <source>
        <dbReference type="ARBA" id="ARBA00023186"/>
    </source>
</evidence>
<dbReference type="GO" id="GO:0005874">
    <property type="term" value="C:microtubule"/>
    <property type="evidence" value="ECO:0007669"/>
    <property type="project" value="UniProtKB-KW"/>
</dbReference>
<dbReference type="VEuPathDB" id="GiardiaDB:GMRT_10496"/>
<dbReference type="GO" id="GO:0048487">
    <property type="term" value="F:beta-tubulin binding"/>
    <property type="evidence" value="ECO:0007669"/>
    <property type="project" value="InterPro"/>
</dbReference>
<keyword evidence="5" id="KW-1185">Reference proteome</keyword>
<dbReference type="SUPFAM" id="SSF46988">
    <property type="entry name" value="Tubulin chaperone cofactor A"/>
    <property type="match status" value="1"/>
</dbReference>
<dbReference type="GO" id="GO:0007021">
    <property type="term" value="P:tubulin complex assembly"/>
    <property type="evidence" value="ECO:0007669"/>
    <property type="project" value="UniProtKB-UniRule"/>
</dbReference>
<comment type="similarity">
    <text evidence="1 3">Belongs to the TBCA family.</text>
</comment>
<protein>
    <recommendedName>
        <fullName evidence="3">Tubulin-specific chaperone A</fullName>
    </recommendedName>
</protein>
<keyword evidence="2 3" id="KW-0143">Chaperone</keyword>